<evidence type="ECO:0000313" key="3">
    <source>
        <dbReference type="EMBL" id="MXO71793.1"/>
    </source>
</evidence>
<dbReference type="PIRSF" id="PIRSF006487">
    <property type="entry name" value="GcvT"/>
    <property type="match status" value="1"/>
</dbReference>
<dbReference type="Pfam" id="PF01571">
    <property type="entry name" value="GCV_T"/>
    <property type="match status" value="1"/>
</dbReference>
<dbReference type="AlphaFoldDB" id="A0A844Z1K9"/>
<comment type="caution">
    <text evidence="3">The sequence shown here is derived from an EMBL/GenBank/DDBJ whole genome shotgun (WGS) entry which is preliminary data.</text>
</comment>
<dbReference type="OrthoDB" id="9772660at2"/>
<dbReference type="EMBL" id="WTYV01000003">
    <property type="protein sequence ID" value="MXO71793.1"/>
    <property type="molecule type" value="Genomic_DNA"/>
</dbReference>
<dbReference type="SUPFAM" id="SSF103025">
    <property type="entry name" value="Folate-binding domain"/>
    <property type="match status" value="1"/>
</dbReference>
<dbReference type="InterPro" id="IPR006222">
    <property type="entry name" value="GCVT_N"/>
</dbReference>
<dbReference type="RefSeq" id="WP_160771750.1">
    <property type="nucleotide sequence ID" value="NZ_WTYV01000003.1"/>
</dbReference>
<dbReference type="Proteomes" id="UP000466966">
    <property type="component" value="Unassembled WGS sequence"/>
</dbReference>
<sequence length="443" mass="48820">MNVPSVQGALDKAGSAVKLLWKPGAPFAKVPVVPAEFAGWQEEQRAWEEDVALYDLSHHMFDTVIEGPGAKQLLSHISANNYEKFAVGQAKQLIAVSPEGFLIQDAIMLRLAEDRFHVIGIGTIQNLAAYHAKAGNYDVTITSDPSSDYRGGADPVLFRYQVQGPKAGGLLERLFGDKLDGIKFFHFREIELDGRKFFALRHGMAGQAGFEFFGPWEHGAFLKEKLLEAGQVDGIQQVGGEAYYTVGVDSGWHATPVAAVYTAPELQGFREATSVYSYEGMGALQGTFYSPDIRDYYRTPYELGYGRSIAFNHDFVGREALEKMKDDIRRTKVTLVWNADDVKRVFGTDLIAAHSYTKDRVEIDGALVGVSEYATYMGPAGTVHSLAIVDVAHAEPGTEVTVLWGQHPGPDAGPDYQPDFQSIRAVVQPAPYYDYARTTYRAD</sequence>
<feature type="binding site" evidence="1">
    <location>
        <position position="211"/>
    </location>
    <ligand>
        <name>substrate</name>
    </ligand>
</feature>
<reference evidence="3 4" key="1">
    <citation type="submission" date="2019-12" db="EMBL/GenBank/DDBJ databases">
        <title>Genomic-based taxomic classification of the family Erythrobacteraceae.</title>
        <authorList>
            <person name="Xu L."/>
        </authorList>
    </citation>
    <scope>NUCLEOTIDE SEQUENCE [LARGE SCALE GENOMIC DNA]</scope>
    <source>
        <strain evidence="3 4">M0322</strain>
    </source>
</reference>
<dbReference type="InterPro" id="IPR027266">
    <property type="entry name" value="TrmE/GcvT-like"/>
</dbReference>
<keyword evidence="4" id="KW-1185">Reference proteome</keyword>
<organism evidence="3 4">
    <name type="scientific">Alteraurantiacibacter buctensis</name>
    <dbReference type="NCBI Taxonomy" id="1503981"/>
    <lineage>
        <taxon>Bacteria</taxon>
        <taxon>Pseudomonadati</taxon>
        <taxon>Pseudomonadota</taxon>
        <taxon>Alphaproteobacteria</taxon>
        <taxon>Sphingomonadales</taxon>
        <taxon>Erythrobacteraceae</taxon>
        <taxon>Alteraurantiacibacter</taxon>
    </lineage>
</organism>
<dbReference type="InterPro" id="IPR028896">
    <property type="entry name" value="GcvT/YgfZ/DmdA"/>
</dbReference>
<dbReference type="PANTHER" id="PTHR43757:SF2">
    <property type="entry name" value="AMINOMETHYLTRANSFERASE, MITOCHONDRIAL"/>
    <property type="match status" value="1"/>
</dbReference>
<accession>A0A844Z1K9</accession>
<dbReference type="Gene3D" id="3.30.1360.120">
    <property type="entry name" value="Probable tRNA modification gtpase trme, domain 1"/>
    <property type="match status" value="1"/>
</dbReference>
<protein>
    <submittedName>
        <fullName evidence="3">Aminomethyl transferase family protein</fullName>
    </submittedName>
</protein>
<evidence type="ECO:0000256" key="1">
    <source>
        <dbReference type="PIRSR" id="PIRSR006487-1"/>
    </source>
</evidence>
<gene>
    <name evidence="3" type="ORF">GRI99_09095</name>
</gene>
<keyword evidence="3" id="KW-0808">Transferase</keyword>
<evidence type="ECO:0000313" key="4">
    <source>
        <dbReference type="Proteomes" id="UP000466966"/>
    </source>
</evidence>
<feature type="domain" description="GCVT N-terminal" evidence="2">
    <location>
        <begin position="36"/>
        <end position="252"/>
    </location>
</feature>
<dbReference type="PANTHER" id="PTHR43757">
    <property type="entry name" value="AMINOMETHYLTRANSFERASE"/>
    <property type="match status" value="1"/>
</dbReference>
<evidence type="ECO:0000259" key="2">
    <source>
        <dbReference type="Pfam" id="PF01571"/>
    </source>
</evidence>
<dbReference type="GO" id="GO:0016740">
    <property type="term" value="F:transferase activity"/>
    <property type="evidence" value="ECO:0007669"/>
    <property type="project" value="UniProtKB-KW"/>
</dbReference>
<name>A0A844Z1K9_9SPHN</name>
<proteinExistence type="predicted"/>